<name>A0A3L8PWT3_9GAMM</name>
<feature type="compositionally biased region" description="Gly residues" evidence="1">
    <location>
        <begin position="64"/>
        <end position="85"/>
    </location>
</feature>
<feature type="transmembrane region" description="Helical" evidence="2">
    <location>
        <begin position="33"/>
        <end position="52"/>
    </location>
</feature>
<feature type="region of interest" description="Disordered" evidence="1">
    <location>
        <begin position="52"/>
        <end position="85"/>
    </location>
</feature>
<evidence type="ECO:0000256" key="2">
    <source>
        <dbReference type="SAM" id="Phobius"/>
    </source>
</evidence>
<evidence type="ECO:0000256" key="1">
    <source>
        <dbReference type="SAM" id="MobiDB-lite"/>
    </source>
</evidence>
<sequence length="85" mass="8740">MKTKLLLSFIIMLGVLAYDVFITGATYLDLRKLFIVFSIAYILLVISGSFNWSSSSKKSSSSGADGGGSSWGDGGDSSGCGGGGD</sequence>
<dbReference type="OrthoDB" id="9979518at2"/>
<keyword evidence="2" id="KW-1133">Transmembrane helix</keyword>
<dbReference type="EMBL" id="QZEI01000027">
    <property type="protein sequence ID" value="RLV59761.1"/>
    <property type="molecule type" value="Genomic_DNA"/>
</dbReference>
<dbReference type="AlphaFoldDB" id="A0A3L8PWT3"/>
<feature type="compositionally biased region" description="Low complexity" evidence="1">
    <location>
        <begin position="52"/>
        <end position="63"/>
    </location>
</feature>
<organism evidence="3 4">
    <name type="scientific">Parashewanella curva</name>
    <dbReference type="NCBI Taxonomy" id="2338552"/>
    <lineage>
        <taxon>Bacteria</taxon>
        <taxon>Pseudomonadati</taxon>
        <taxon>Pseudomonadota</taxon>
        <taxon>Gammaproteobacteria</taxon>
        <taxon>Alteromonadales</taxon>
        <taxon>Shewanellaceae</taxon>
        <taxon>Parashewanella</taxon>
    </lineage>
</organism>
<dbReference type="RefSeq" id="WP_121838930.1">
    <property type="nucleotide sequence ID" value="NZ_ML014776.1"/>
</dbReference>
<keyword evidence="2" id="KW-0472">Membrane</keyword>
<comment type="caution">
    <text evidence="3">The sequence shown here is derived from an EMBL/GenBank/DDBJ whole genome shotgun (WGS) entry which is preliminary data.</text>
</comment>
<gene>
    <name evidence="3" type="ORF">D5018_10345</name>
</gene>
<proteinExistence type="predicted"/>
<keyword evidence="4" id="KW-1185">Reference proteome</keyword>
<keyword evidence="2" id="KW-0812">Transmembrane</keyword>
<dbReference type="Proteomes" id="UP000281474">
    <property type="component" value="Unassembled WGS sequence"/>
</dbReference>
<reference evidence="3 4" key="1">
    <citation type="submission" date="2018-09" db="EMBL/GenBank/DDBJ databases">
        <title>Phylogeny of the Shewanellaceae, and recommendation for two new genera, Pseudoshewanella and Parashewanella.</title>
        <authorList>
            <person name="Wang G."/>
        </authorList>
    </citation>
    <scope>NUCLEOTIDE SEQUENCE [LARGE SCALE GENOMIC DNA]</scope>
    <source>
        <strain evidence="3 4">C51</strain>
    </source>
</reference>
<protein>
    <submittedName>
        <fullName evidence="3">Uncharacterized protein</fullName>
    </submittedName>
</protein>
<evidence type="ECO:0000313" key="4">
    <source>
        <dbReference type="Proteomes" id="UP000281474"/>
    </source>
</evidence>
<evidence type="ECO:0000313" key="3">
    <source>
        <dbReference type="EMBL" id="RLV59761.1"/>
    </source>
</evidence>
<accession>A0A3L8PWT3</accession>